<keyword evidence="2" id="KW-1185">Reference proteome</keyword>
<proteinExistence type="predicted"/>
<organism evidence="1 2">
    <name type="scientific">Armillaria ostoyae</name>
    <name type="common">Armillaria root rot fungus</name>
    <dbReference type="NCBI Taxonomy" id="47428"/>
    <lineage>
        <taxon>Eukaryota</taxon>
        <taxon>Fungi</taxon>
        <taxon>Dikarya</taxon>
        <taxon>Basidiomycota</taxon>
        <taxon>Agaricomycotina</taxon>
        <taxon>Agaricomycetes</taxon>
        <taxon>Agaricomycetidae</taxon>
        <taxon>Agaricales</taxon>
        <taxon>Marasmiineae</taxon>
        <taxon>Physalacriaceae</taxon>
        <taxon>Armillaria</taxon>
    </lineage>
</organism>
<protein>
    <submittedName>
        <fullName evidence="1">Uncharacterized protein</fullName>
    </submittedName>
</protein>
<evidence type="ECO:0000313" key="2">
    <source>
        <dbReference type="Proteomes" id="UP000219338"/>
    </source>
</evidence>
<sequence>MNVSVPYYDPVLYKIHRRPLPPIPLAPAAPINKLPPELLTEIFLWFSIVANDISRRGESPWTLTHICRLWRELSLKIPSLWSDFSYTKSTKSPLPLFRTQLIRSKREPLSFHVDFSCDALIPVEVLLMDTIGLSVFDLLLAESDRWEDVALMVPGDALRVFFNMLICVQDDCRLLRAFTLEERSMKRLYNPRPLDMPDSMFATAPGLRTLKMFPFIDIAPPWSQITVFETSRLSVNEESMIIRNAPLLRKLKTHSGRVDRHSTLPEARPFTQTSLVYFVSTFTSNLLNLTLPSLTHFICGSYVPEDEVDALLDFVRRSNPPLRFFSVMLDLEPLSLSDDFIRRLADALHPVQTLVVLKLMLCFSMSEHTFASVFHALQKLPLCFPMLKKISIMAEWGICSLEDILLFIQWLWERIKGGTLPRLKKLTVGCSGLMRINREETFSCLELLRGFRKKGLELILVVNGMVFDWKSYVVGPPSYDTQ</sequence>
<reference evidence="2" key="1">
    <citation type="journal article" date="2017" name="Nat. Ecol. Evol.">
        <title>Genome expansion and lineage-specific genetic innovations in the forest pathogenic fungi Armillaria.</title>
        <authorList>
            <person name="Sipos G."/>
            <person name="Prasanna A.N."/>
            <person name="Walter M.C."/>
            <person name="O'Connor E."/>
            <person name="Balint B."/>
            <person name="Krizsan K."/>
            <person name="Kiss B."/>
            <person name="Hess J."/>
            <person name="Varga T."/>
            <person name="Slot J."/>
            <person name="Riley R."/>
            <person name="Boka B."/>
            <person name="Rigling D."/>
            <person name="Barry K."/>
            <person name="Lee J."/>
            <person name="Mihaltcheva S."/>
            <person name="LaButti K."/>
            <person name="Lipzen A."/>
            <person name="Waldron R."/>
            <person name="Moloney N.M."/>
            <person name="Sperisen C."/>
            <person name="Kredics L."/>
            <person name="Vagvoelgyi C."/>
            <person name="Patrignani A."/>
            <person name="Fitzpatrick D."/>
            <person name="Nagy I."/>
            <person name="Doyle S."/>
            <person name="Anderson J.B."/>
            <person name="Grigoriev I.V."/>
            <person name="Gueldener U."/>
            <person name="Muensterkoetter M."/>
            <person name="Nagy L.G."/>
        </authorList>
    </citation>
    <scope>NUCLEOTIDE SEQUENCE [LARGE SCALE GENOMIC DNA]</scope>
    <source>
        <strain evidence="2">C18/9</strain>
    </source>
</reference>
<dbReference type="EMBL" id="FUEG01000026">
    <property type="protein sequence ID" value="SJL14936.1"/>
    <property type="molecule type" value="Genomic_DNA"/>
</dbReference>
<accession>A0A284S1T0</accession>
<evidence type="ECO:0000313" key="1">
    <source>
        <dbReference type="EMBL" id="SJL14936.1"/>
    </source>
</evidence>
<dbReference type="OrthoDB" id="2890255at2759"/>
<dbReference type="AlphaFoldDB" id="A0A284S1T0"/>
<dbReference type="Proteomes" id="UP000219338">
    <property type="component" value="Unassembled WGS sequence"/>
</dbReference>
<gene>
    <name evidence="1" type="ORF">ARMOST_18412</name>
</gene>
<name>A0A284S1T0_ARMOS</name>